<evidence type="ECO:0000256" key="1">
    <source>
        <dbReference type="ARBA" id="ARBA00022649"/>
    </source>
</evidence>
<dbReference type="NCBIfam" id="TIGR02385">
    <property type="entry name" value="RelE_StbE"/>
    <property type="match status" value="1"/>
</dbReference>
<dbReference type="InterPro" id="IPR004386">
    <property type="entry name" value="Toxin_YafQ-like"/>
</dbReference>
<dbReference type="Pfam" id="PF15738">
    <property type="entry name" value="YafQ_toxin"/>
    <property type="match status" value="1"/>
</dbReference>
<dbReference type="SUPFAM" id="SSF143011">
    <property type="entry name" value="RelE-like"/>
    <property type="match status" value="1"/>
</dbReference>
<sequence>MPSRIQRITTIRAFDQDVKTLKKKHVDVKRMLPAIHAIVDGDQDLLAMKYRDHALTGNWNGYRELHIEGDWLLVYFIDGDGLVLVLTRTSTHDELYSGKTTRKLIKTYKDAMRRDF</sequence>
<dbReference type="Proteomes" id="UP000468413">
    <property type="component" value="Unassembled WGS sequence"/>
</dbReference>
<evidence type="ECO:0000313" key="3">
    <source>
        <dbReference type="Proteomes" id="UP000468413"/>
    </source>
</evidence>
<organism evidence="2 3">
    <name type="scientific">Bifidobacterium cebidarum</name>
    <dbReference type="NCBI Taxonomy" id="2650773"/>
    <lineage>
        <taxon>Bacteria</taxon>
        <taxon>Bacillati</taxon>
        <taxon>Actinomycetota</taxon>
        <taxon>Actinomycetes</taxon>
        <taxon>Bifidobacteriales</taxon>
        <taxon>Bifidobacteriaceae</taxon>
        <taxon>Bifidobacterium</taxon>
    </lineage>
</organism>
<dbReference type="GO" id="GO:0004521">
    <property type="term" value="F:RNA endonuclease activity"/>
    <property type="evidence" value="ECO:0007669"/>
    <property type="project" value="TreeGrafter"/>
</dbReference>
<dbReference type="PANTHER" id="PTHR40588:SF1">
    <property type="entry name" value="MRNA INTERFERASE TOXIN YAFQ"/>
    <property type="match status" value="1"/>
</dbReference>
<dbReference type="AlphaFoldDB" id="A0A6I1GGV9"/>
<dbReference type="PANTHER" id="PTHR40588">
    <property type="entry name" value="MRNA INTERFERASE TOXIN YAFQ"/>
    <property type="match status" value="1"/>
</dbReference>
<dbReference type="Gene3D" id="3.30.2310.20">
    <property type="entry name" value="RelE-like"/>
    <property type="match status" value="1"/>
</dbReference>
<name>A0A6I1GGV9_9BIFI</name>
<dbReference type="InterPro" id="IPR007712">
    <property type="entry name" value="RelE/ParE_toxin"/>
</dbReference>
<protein>
    <submittedName>
        <fullName evidence="2">Addiction module toxin RelE</fullName>
    </submittedName>
</protein>
<keyword evidence="1" id="KW-1277">Toxin-antitoxin system</keyword>
<comment type="caution">
    <text evidence="2">The sequence shown here is derived from an EMBL/GenBank/DDBJ whole genome shotgun (WGS) entry which is preliminary data.</text>
</comment>
<dbReference type="GO" id="GO:0006402">
    <property type="term" value="P:mRNA catabolic process"/>
    <property type="evidence" value="ECO:0007669"/>
    <property type="project" value="TreeGrafter"/>
</dbReference>
<dbReference type="GO" id="GO:0006415">
    <property type="term" value="P:translational termination"/>
    <property type="evidence" value="ECO:0007669"/>
    <property type="project" value="TreeGrafter"/>
</dbReference>
<keyword evidence="3" id="KW-1185">Reference proteome</keyword>
<proteinExistence type="predicted"/>
<dbReference type="RefSeq" id="WP_152209500.1">
    <property type="nucleotide sequence ID" value="NZ_WBVS01000003.1"/>
</dbReference>
<evidence type="ECO:0000313" key="2">
    <source>
        <dbReference type="EMBL" id="KAB7788599.1"/>
    </source>
</evidence>
<reference evidence="2 3" key="1">
    <citation type="submission" date="2019-09" db="EMBL/GenBank/DDBJ databases">
        <title>Characterization of the phylogenetic diversity of two novel species belonging to the genus Bifidobacterium: Bifidobacterium cebidarum sp. nov. and Bifidobacterium leontopitheci sp. nov.</title>
        <authorList>
            <person name="Lugli G.A."/>
            <person name="Duranti S."/>
            <person name="Milani C."/>
            <person name="Turroni F."/>
            <person name="Ventura M."/>
        </authorList>
    </citation>
    <scope>NUCLEOTIDE SEQUENCE [LARGE SCALE GENOMIC DNA]</scope>
    <source>
        <strain evidence="2 3">LMG 31469</strain>
    </source>
</reference>
<dbReference type="EMBL" id="WBVS01000003">
    <property type="protein sequence ID" value="KAB7788599.1"/>
    <property type="molecule type" value="Genomic_DNA"/>
</dbReference>
<dbReference type="InterPro" id="IPR035093">
    <property type="entry name" value="RelE/ParE_toxin_dom_sf"/>
</dbReference>
<accession>A0A6I1GGV9</accession>
<gene>
    <name evidence="2" type="ORF">F7D08_0878</name>
</gene>